<organism evidence="2 3">
    <name type="scientific">Micromonospora tulbaghiae</name>
    <dbReference type="NCBI Taxonomy" id="479978"/>
    <lineage>
        <taxon>Bacteria</taxon>
        <taxon>Bacillati</taxon>
        <taxon>Actinomycetota</taxon>
        <taxon>Actinomycetes</taxon>
        <taxon>Micromonosporales</taxon>
        <taxon>Micromonosporaceae</taxon>
        <taxon>Micromonospora</taxon>
    </lineage>
</organism>
<dbReference type="EMBL" id="CP024087">
    <property type="protein sequence ID" value="AYF30447.1"/>
    <property type="molecule type" value="Genomic_DNA"/>
</dbReference>
<dbReference type="Proteomes" id="UP000267804">
    <property type="component" value="Chromosome"/>
</dbReference>
<dbReference type="RefSeq" id="WP_120572182.1">
    <property type="nucleotide sequence ID" value="NZ_CP024087.1"/>
</dbReference>
<dbReference type="Gene3D" id="1.25.40.10">
    <property type="entry name" value="Tetratricopeptide repeat domain"/>
    <property type="match status" value="1"/>
</dbReference>
<dbReference type="SUPFAM" id="SSF47413">
    <property type="entry name" value="lambda repressor-like DNA-binding domains"/>
    <property type="match status" value="1"/>
</dbReference>
<dbReference type="Gene3D" id="1.10.260.40">
    <property type="entry name" value="lambda repressor-like DNA-binding domains"/>
    <property type="match status" value="1"/>
</dbReference>
<dbReference type="Pfam" id="PF13560">
    <property type="entry name" value="HTH_31"/>
    <property type="match status" value="1"/>
</dbReference>
<gene>
    <name evidence="2" type="ORF">CSH63_23960</name>
</gene>
<accession>A0A386WQ05</accession>
<evidence type="ECO:0000259" key="1">
    <source>
        <dbReference type="SMART" id="SM00530"/>
    </source>
</evidence>
<dbReference type="AlphaFoldDB" id="A0A386WQ05"/>
<dbReference type="KEGG" id="mtua:CSH63_23960"/>
<dbReference type="InterPro" id="IPR001387">
    <property type="entry name" value="Cro/C1-type_HTH"/>
</dbReference>
<dbReference type="SUPFAM" id="SSF48452">
    <property type="entry name" value="TPR-like"/>
    <property type="match status" value="1"/>
</dbReference>
<name>A0A386WQ05_9ACTN</name>
<evidence type="ECO:0000313" key="2">
    <source>
        <dbReference type="EMBL" id="AYF30447.1"/>
    </source>
</evidence>
<protein>
    <submittedName>
        <fullName evidence="2">Transcriptional regulator</fullName>
    </submittedName>
</protein>
<dbReference type="CDD" id="cd00093">
    <property type="entry name" value="HTH_XRE"/>
    <property type="match status" value="1"/>
</dbReference>
<dbReference type="InterPro" id="IPR010982">
    <property type="entry name" value="Lambda_DNA-bd_dom_sf"/>
</dbReference>
<feature type="domain" description="HTH cro/C1-type" evidence="1">
    <location>
        <begin position="21"/>
        <end position="76"/>
    </location>
</feature>
<evidence type="ECO:0000313" key="3">
    <source>
        <dbReference type="Proteomes" id="UP000267804"/>
    </source>
</evidence>
<proteinExistence type="predicted"/>
<dbReference type="SMART" id="SM00530">
    <property type="entry name" value="HTH_XRE"/>
    <property type="match status" value="1"/>
</dbReference>
<dbReference type="GO" id="GO:0003677">
    <property type="term" value="F:DNA binding"/>
    <property type="evidence" value="ECO:0007669"/>
    <property type="project" value="InterPro"/>
</dbReference>
<reference evidence="2 3" key="1">
    <citation type="submission" date="2017-10" db="EMBL/GenBank/DDBJ databases">
        <title>Integration of genomic and chemical information greatly accelerates assignment of the full stereostructure of myelolactone, a potent inhibitor of myeloma from a marine-derived Micromonospora.</title>
        <authorList>
            <person name="Kim M.C."/>
            <person name="Machado H."/>
            <person name="Jensen P.R."/>
            <person name="Fenical W."/>
        </authorList>
    </citation>
    <scope>NUCLEOTIDE SEQUENCE [LARGE SCALE GENOMIC DNA]</scope>
    <source>
        <strain evidence="2 3">CNY-010</strain>
    </source>
</reference>
<dbReference type="InterPro" id="IPR011990">
    <property type="entry name" value="TPR-like_helical_dom_sf"/>
</dbReference>
<sequence length="463" mass="50820">MGQAPRKLQPSLSERHFFGAELRRLREQANLSQARLGSMIQFSADLVRRVETADRFPSREFVEACDKALATGGALLRLLPLLERKREVERKSSASDPSIDRMRVLGLSLAPSVGAVEQADMVRLVPFQPGVLDRAALDWLNADFGPRLSAPERVDSTAGVSEDDLVSAEAALAMFRQLDHTHGAGRVHAQVQRYVEGELNRLLANTPASELIGRRLYTLAAGFFELCGYQAVDSGAHGLAQRRYLRALRLTQAADDRLYGSYLLAVNIGHLALHCGHPEPALRMALTAVKGSENQATPAVRAALHAVVARAHARLGREGDCMAHLDIAETQLGRSRSEDEPDWVRYFTSAYLADEIAHCFHDLGRPEQTQRHLGDALSALSPSHVRRLAIDTALLASSLAAAGRIDEACAVARKAVDQAAMTASHRCLQRIVDVQMDLEPYRCEAEVREFGEYVRHQLPLAAV</sequence>